<protein>
    <recommendedName>
        <fullName evidence="3 5">Regulatory protein RecX</fullName>
    </recommendedName>
</protein>
<evidence type="ECO:0000256" key="4">
    <source>
        <dbReference type="ARBA" id="ARBA00022490"/>
    </source>
</evidence>
<dbReference type="GO" id="GO:0006282">
    <property type="term" value="P:regulation of DNA repair"/>
    <property type="evidence" value="ECO:0007669"/>
    <property type="project" value="UniProtKB-UniRule"/>
</dbReference>
<dbReference type="Proteomes" id="UP000248066">
    <property type="component" value="Unassembled WGS sequence"/>
</dbReference>
<dbReference type="PANTHER" id="PTHR33602:SF1">
    <property type="entry name" value="REGULATORY PROTEIN RECX FAMILY PROTEIN"/>
    <property type="match status" value="1"/>
</dbReference>
<evidence type="ECO:0000313" key="9">
    <source>
        <dbReference type="EMBL" id="PYZ96910.1"/>
    </source>
</evidence>
<dbReference type="PANTHER" id="PTHR33602">
    <property type="entry name" value="REGULATORY PROTEIN RECX FAMILY PROTEIN"/>
    <property type="match status" value="1"/>
</dbReference>
<comment type="subcellular location">
    <subcellularLocation>
        <location evidence="1 5">Cytoplasm</location>
    </subcellularLocation>
</comment>
<dbReference type="RefSeq" id="WP_110520850.1">
    <property type="nucleotide sequence ID" value="NZ_PDOF01000002.1"/>
</dbReference>
<dbReference type="NCBIfam" id="NF010733">
    <property type="entry name" value="PRK14135.1"/>
    <property type="match status" value="1"/>
</dbReference>
<proteinExistence type="inferred from homology"/>
<keyword evidence="10" id="KW-1185">Reference proteome</keyword>
<evidence type="ECO:0000256" key="5">
    <source>
        <dbReference type="HAMAP-Rule" id="MF_01114"/>
    </source>
</evidence>
<dbReference type="Pfam" id="PF02631">
    <property type="entry name" value="RecX_HTH2"/>
    <property type="match status" value="1"/>
</dbReference>
<feature type="domain" description="RecX third three-helical" evidence="7">
    <location>
        <begin position="218"/>
        <end position="264"/>
    </location>
</feature>
<evidence type="ECO:0000256" key="3">
    <source>
        <dbReference type="ARBA" id="ARBA00018111"/>
    </source>
</evidence>
<dbReference type="AlphaFoldDB" id="A0A2W0HA36"/>
<evidence type="ECO:0000259" key="6">
    <source>
        <dbReference type="Pfam" id="PF02631"/>
    </source>
</evidence>
<dbReference type="InterPro" id="IPR053925">
    <property type="entry name" value="RecX_HTH_3rd"/>
</dbReference>
<keyword evidence="4 5" id="KW-0963">Cytoplasm</keyword>
<comment type="function">
    <text evidence="5">Modulates RecA activity.</text>
</comment>
<feature type="domain" description="RecX second three-helical" evidence="6">
    <location>
        <begin position="112"/>
        <end position="153"/>
    </location>
</feature>
<evidence type="ECO:0000259" key="7">
    <source>
        <dbReference type="Pfam" id="PF21981"/>
    </source>
</evidence>
<feature type="domain" description="RecX first three-helical" evidence="8">
    <location>
        <begin position="66"/>
        <end position="105"/>
    </location>
</feature>
<dbReference type="InterPro" id="IPR036388">
    <property type="entry name" value="WH-like_DNA-bd_sf"/>
</dbReference>
<name>A0A2W0HA36_9BACI</name>
<dbReference type="InterPro" id="IPR053924">
    <property type="entry name" value="RecX_HTH_2nd"/>
</dbReference>
<evidence type="ECO:0000313" key="10">
    <source>
        <dbReference type="Proteomes" id="UP000248066"/>
    </source>
</evidence>
<dbReference type="InterPro" id="IPR053926">
    <property type="entry name" value="RecX_HTH_1st"/>
</dbReference>
<dbReference type="InterPro" id="IPR003783">
    <property type="entry name" value="Regulatory_RecX"/>
</dbReference>
<dbReference type="OrthoDB" id="5421057at2"/>
<gene>
    <name evidence="5" type="primary">recX</name>
    <name evidence="9" type="ORF">CR205_14650</name>
</gene>
<feature type="domain" description="RecX third three-helical" evidence="7">
    <location>
        <begin position="159"/>
        <end position="205"/>
    </location>
</feature>
<evidence type="ECO:0000259" key="8">
    <source>
        <dbReference type="Pfam" id="PF21982"/>
    </source>
</evidence>
<dbReference type="Pfam" id="PF21982">
    <property type="entry name" value="RecX_HTH1"/>
    <property type="match status" value="1"/>
</dbReference>
<comment type="similarity">
    <text evidence="2 5">Belongs to the RecX family.</text>
</comment>
<evidence type="ECO:0000256" key="2">
    <source>
        <dbReference type="ARBA" id="ARBA00009695"/>
    </source>
</evidence>
<evidence type="ECO:0000256" key="1">
    <source>
        <dbReference type="ARBA" id="ARBA00004496"/>
    </source>
</evidence>
<dbReference type="HAMAP" id="MF_01114">
    <property type="entry name" value="RecX"/>
    <property type="match status" value="1"/>
</dbReference>
<accession>A0A2W0HA36</accession>
<comment type="caution">
    <text evidence="9">The sequence shown here is derived from an EMBL/GenBank/DDBJ whole genome shotgun (WGS) entry which is preliminary data.</text>
</comment>
<dbReference type="EMBL" id="PDOF01000002">
    <property type="protein sequence ID" value="PYZ96910.1"/>
    <property type="molecule type" value="Genomic_DNA"/>
</dbReference>
<dbReference type="Pfam" id="PF21981">
    <property type="entry name" value="RecX_HTH3"/>
    <property type="match status" value="2"/>
</dbReference>
<organism evidence="9 10">
    <name type="scientific">Alteribacter lacisalsi</name>
    <dbReference type="NCBI Taxonomy" id="2045244"/>
    <lineage>
        <taxon>Bacteria</taxon>
        <taxon>Bacillati</taxon>
        <taxon>Bacillota</taxon>
        <taxon>Bacilli</taxon>
        <taxon>Bacillales</taxon>
        <taxon>Bacillaceae</taxon>
        <taxon>Alteribacter</taxon>
    </lineage>
</organism>
<reference evidence="9 10" key="1">
    <citation type="submission" date="2017-10" db="EMBL/GenBank/DDBJ databases">
        <title>Bacillus sp. nov., a halophilic bacterium isolated from a Yangshapao Lake.</title>
        <authorList>
            <person name="Wang H."/>
        </authorList>
    </citation>
    <scope>NUCLEOTIDE SEQUENCE [LARGE SCALE GENOMIC DNA]</scope>
    <source>
        <strain evidence="9 10">YSP-3</strain>
    </source>
</reference>
<dbReference type="GO" id="GO:0005737">
    <property type="term" value="C:cytoplasm"/>
    <property type="evidence" value="ECO:0007669"/>
    <property type="project" value="UniProtKB-SubCell"/>
</dbReference>
<sequence>MGKVSKITLHKKRNDRYHIYFQKDGREQYGFTVNEDVLVKHGIQKGVTLTEDQLIVIKKDEEKSKALHRALHFLSFRMRTIKEMRIYLRDQEITDEEVNEIMDRLDDMKLLDDGAFAESYVRTKVNTQKKGPMKIRMELKEKGVAAIYIDRALKQFSEEEQYRMAFELAEKKQRSYKNQSIQQMKQKLVQFLVQKGFPAGLASSVVKELDFGTEQDEAEQEALEKQGEKAARKYAKYDGWEQERRIKQYLYGRGFPFEKIDRWLEDWKHREEE</sequence>
<dbReference type="Gene3D" id="1.10.10.10">
    <property type="entry name" value="Winged helix-like DNA-binding domain superfamily/Winged helix DNA-binding domain"/>
    <property type="match status" value="4"/>
</dbReference>